<evidence type="ECO:0000313" key="3">
    <source>
        <dbReference type="Proteomes" id="UP001596016"/>
    </source>
</evidence>
<comment type="caution">
    <text evidence="2">The sequence shown here is derived from an EMBL/GenBank/DDBJ whole genome shotgun (WGS) entry which is preliminary data.</text>
</comment>
<proteinExistence type="predicted"/>
<name>A0ABW0GU00_9HYPH</name>
<dbReference type="Pfam" id="PF24720">
    <property type="entry name" value="DUF7673"/>
    <property type="match status" value="1"/>
</dbReference>
<protein>
    <recommendedName>
        <fullName evidence="1">DUF7673 domain-containing protein</fullName>
    </recommendedName>
</protein>
<gene>
    <name evidence="2" type="ORF">ACFPLB_01790</name>
</gene>
<dbReference type="EMBL" id="JBHSLL010000008">
    <property type="protein sequence ID" value="MFC5384690.1"/>
    <property type="molecule type" value="Genomic_DNA"/>
</dbReference>
<feature type="domain" description="DUF7673" evidence="1">
    <location>
        <begin position="7"/>
        <end position="89"/>
    </location>
</feature>
<dbReference type="InterPro" id="IPR056090">
    <property type="entry name" value="DUF7673"/>
</dbReference>
<reference evidence="3" key="1">
    <citation type="journal article" date="2019" name="Int. J. Syst. Evol. Microbiol.">
        <title>The Global Catalogue of Microorganisms (GCM) 10K type strain sequencing project: providing services to taxonomists for standard genome sequencing and annotation.</title>
        <authorList>
            <consortium name="The Broad Institute Genomics Platform"/>
            <consortium name="The Broad Institute Genome Sequencing Center for Infectious Disease"/>
            <person name="Wu L."/>
            <person name="Ma J."/>
        </authorList>
    </citation>
    <scope>NUCLEOTIDE SEQUENCE [LARGE SCALE GENOMIC DNA]</scope>
    <source>
        <strain evidence="3">CGMCC 4.1415</strain>
    </source>
</reference>
<organism evidence="2 3">
    <name type="scientific">Aquamicrobium segne</name>
    <dbReference type="NCBI Taxonomy" id="469547"/>
    <lineage>
        <taxon>Bacteria</taxon>
        <taxon>Pseudomonadati</taxon>
        <taxon>Pseudomonadota</taxon>
        <taxon>Alphaproteobacteria</taxon>
        <taxon>Hyphomicrobiales</taxon>
        <taxon>Phyllobacteriaceae</taxon>
        <taxon>Aquamicrobium</taxon>
    </lineage>
</organism>
<sequence>MDEPTWAALQRLLTLAKSDTHQARRVANFILAWWNAESLGGFDITDLFAVDPRIATDMTTVFSWLARQSNATYPTEHRAEIEAIIAQWRPEVWARSSQPA</sequence>
<dbReference type="RefSeq" id="WP_378227536.1">
    <property type="nucleotide sequence ID" value="NZ_JBHSLL010000008.1"/>
</dbReference>
<evidence type="ECO:0000313" key="2">
    <source>
        <dbReference type="EMBL" id="MFC5384690.1"/>
    </source>
</evidence>
<accession>A0ABW0GU00</accession>
<evidence type="ECO:0000259" key="1">
    <source>
        <dbReference type="Pfam" id="PF24720"/>
    </source>
</evidence>
<dbReference type="Proteomes" id="UP001596016">
    <property type="component" value="Unassembled WGS sequence"/>
</dbReference>
<keyword evidence="3" id="KW-1185">Reference proteome</keyword>